<feature type="chain" id="PRO_5043796075" evidence="2">
    <location>
        <begin position="23"/>
        <end position="124"/>
    </location>
</feature>
<dbReference type="Proteomes" id="UP000836841">
    <property type="component" value="Chromosome 3"/>
</dbReference>
<evidence type="ECO:0000313" key="3">
    <source>
        <dbReference type="EMBL" id="CAH2055347.1"/>
    </source>
</evidence>
<gene>
    <name evidence="3" type="ORF">TAV2_LOCUS11533</name>
</gene>
<dbReference type="AlphaFoldDB" id="A0AAU9S6Z3"/>
<feature type="signal peptide" evidence="2">
    <location>
        <begin position="1"/>
        <end position="22"/>
    </location>
</feature>
<accession>A0AAU9S6Z3</accession>
<evidence type="ECO:0000313" key="4">
    <source>
        <dbReference type="Proteomes" id="UP000836841"/>
    </source>
</evidence>
<keyword evidence="2" id="KW-0732">Signal</keyword>
<organism evidence="3 4">
    <name type="scientific">Thlaspi arvense</name>
    <name type="common">Field penny-cress</name>
    <dbReference type="NCBI Taxonomy" id="13288"/>
    <lineage>
        <taxon>Eukaryota</taxon>
        <taxon>Viridiplantae</taxon>
        <taxon>Streptophyta</taxon>
        <taxon>Embryophyta</taxon>
        <taxon>Tracheophyta</taxon>
        <taxon>Spermatophyta</taxon>
        <taxon>Magnoliopsida</taxon>
        <taxon>eudicotyledons</taxon>
        <taxon>Gunneridae</taxon>
        <taxon>Pentapetalae</taxon>
        <taxon>rosids</taxon>
        <taxon>malvids</taxon>
        <taxon>Brassicales</taxon>
        <taxon>Brassicaceae</taxon>
        <taxon>Thlaspideae</taxon>
        <taxon>Thlaspi</taxon>
    </lineage>
</organism>
<feature type="coiled-coil region" evidence="1">
    <location>
        <begin position="38"/>
        <end position="65"/>
    </location>
</feature>
<keyword evidence="4" id="KW-1185">Reference proteome</keyword>
<keyword evidence="1" id="KW-0175">Coiled coil</keyword>
<evidence type="ECO:0000256" key="1">
    <source>
        <dbReference type="SAM" id="Coils"/>
    </source>
</evidence>
<sequence length="124" mass="14029">MAKISFVLLVVALVGFLHVSKAQNFNEQVLEKDLHEARNLIDEDLKEKESNLKNLETQVSMLNKSEMMLIELGEAYKNGQSLEPFGIRLKKFNRKIKQAPGEVRYVSVIQSILKDLGLNGGKDD</sequence>
<reference evidence="3 4" key="1">
    <citation type="submission" date="2022-03" db="EMBL/GenBank/DDBJ databases">
        <authorList>
            <person name="Nunn A."/>
            <person name="Chopra R."/>
            <person name="Nunn A."/>
            <person name="Contreras Garrido A."/>
        </authorList>
    </citation>
    <scope>NUCLEOTIDE SEQUENCE [LARGE SCALE GENOMIC DNA]</scope>
</reference>
<name>A0AAU9S6Z3_THLAR</name>
<dbReference type="EMBL" id="OU466859">
    <property type="protein sequence ID" value="CAH2055347.1"/>
    <property type="molecule type" value="Genomic_DNA"/>
</dbReference>
<proteinExistence type="predicted"/>
<protein>
    <submittedName>
        <fullName evidence="3">Uncharacterized protein</fullName>
    </submittedName>
</protein>
<evidence type="ECO:0000256" key="2">
    <source>
        <dbReference type="SAM" id="SignalP"/>
    </source>
</evidence>